<keyword evidence="5" id="KW-1185">Reference proteome</keyword>
<comment type="caution">
    <text evidence="4">The sequence shown here is derived from an EMBL/GenBank/DDBJ whole genome shotgun (WGS) entry which is preliminary data.</text>
</comment>
<gene>
    <name evidence="4" type="ORF">A1O5_06784</name>
</gene>
<dbReference type="OrthoDB" id="5840532at2759"/>
<dbReference type="HOGENOM" id="CLU_010194_1_0_1"/>
<name>W9WP86_9EURO</name>
<organism evidence="4 5">
    <name type="scientific">Cladophialophora psammophila CBS 110553</name>
    <dbReference type="NCBI Taxonomy" id="1182543"/>
    <lineage>
        <taxon>Eukaryota</taxon>
        <taxon>Fungi</taxon>
        <taxon>Dikarya</taxon>
        <taxon>Ascomycota</taxon>
        <taxon>Pezizomycotina</taxon>
        <taxon>Eurotiomycetes</taxon>
        <taxon>Chaetothyriomycetidae</taxon>
        <taxon>Chaetothyriales</taxon>
        <taxon>Herpotrichiellaceae</taxon>
        <taxon>Cladophialophora</taxon>
    </lineage>
</organism>
<dbReference type="InterPro" id="IPR020904">
    <property type="entry name" value="Sc_DH/Rdtase_CS"/>
</dbReference>
<dbReference type="GeneID" id="19191492"/>
<dbReference type="RefSeq" id="XP_007745565.1">
    <property type="nucleotide sequence ID" value="XM_007747375.1"/>
</dbReference>
<keyword evidence="1" id="KW-0521">NADP</keyword>
<dbReference type="AlphaFoldDB" id="W9WP86"/>
<evidence type="ECO:0000256" key="3">
    <source>
        <dbReference type="SAM" id="MobiDB-lite"/>
    </source>
</evidence>
<comment type="similarity">
    <text evidence="2">Belongs to the short-chain dehydrogenases/reductases (SDR) family.</text>
</comment>
<evidence type="ECO:0000256" key="1">
    <source>
        <dbReference type="ARBA" id="ARBA00022857"/>
    </source>
</evidence>
<dbReference type="GO" id="GO:0016491">
    <property type="term" value="F:oxidoreductase activity"/>
    <property type="evidence" value="ECO:0007669"/>
    <property type="project" value="UniProtKB-ARBA"/>
</dbReference>
<dbReference type="PANTHER" id="PTHR42820:SF1">
    <property type="entry name" value="SHORT-CHAIN DEHYDROGENASE_REDUCTASE FAMILY PROTEIN"/>
    <property type="match status" value="1"/>
</dbReference>
<proteinExistence type="inferred from homology"/>
<dbReference type="PANTHER" id="PTHR42820">
    <property type="entry name" value="SHORT-CHAIN DEHYDROGENASE REDUCTASE"/>
    <property type="match status" value="1"/>
</dbReference>
<dbReference type="Pfam" id="PF00106">
    <property type="entry name" value="adh_short"/>
    <property type="match status" value="1"/>
</dbReference>
<sequence length="298" mass="31757">MPENFASVTEVSNTEHPVISGSTTSTNGGVKALKRAGPNAPGVAFVTGGARGLGNAIAVSYAREGARAVVIVDIQDEKTCEAGKNAVESYGTECLVIRADVTQEKEVERAVKEAVARFGRIDYAANFAGVIGPGERISEIELQDWEKVMAVNSTGVFLCNKHEMRQMARQESIEVEPGRPLQRGAIVNCCSVNSMLSMPGTGGYTASKHAVLGITKAAALEGRQHNIRVNAISPGFLLTPMVESSVMDEDGRLGNALWAYFEARQGRKAHFAEIGDAVVLMSLPRMSLVNGQNLFCDG</sequence>
<evidence type="ECO:0008006" key="6">
    <source>
        <dbReference type="Google" id="ProtNLM"/>
    </source>
</evidence>
<dbReference type="PROSITE" id="PS00061">
    <property type="entry name" value="ADH_SHORT"/>
    <property type="match status" value="1"/>
</dbReference>
<evidence type="ECO:0000313" key="4">
    <source>
        <dbReference type="EMBL" id="EXJ69713.1"/>
    </source>
</evidence>
<dbReference type="CDD" id="cd05233">
    <property type="entry name" value="SDR_c"/>
    <property type="match status" value="1"/>
</dbReference>
<dbReference type="InterPro" id="IPR036291">
    <property type="entry name" value="NAD(P)-bd_dom_sf"/>
</dbReference>
<dbReference type="Proteomes" id="UP000019471">
    <property type="component" value="Unassembled WGS sequence"/>
</dbReference>
<dbReference type="PRINTS" id="PR00080">
    <property type="entry name" value="SDRFAMILY"/>
</dbReference>
<dbReference type="InterPro" id="IPR002347">
    <property type="entry name" value="SDR_fam"/>
</dbReference>
<feature type="region of interest" description="Disordered" evidence="3">
    <location>
        <begin position="1"/>
        <end position="29"/>
    </location>
</feature>
<dbReference type="SUPFAM" id="SSF51735">
    <property type="entry name" value="NAD(P)-binding Rossmann-fold domains"/>
    <property type="match status" value="1"/>
</dbReference>
<dbReference type="PRINTS" id="PR00081">
    <property type="entry name" value="GDHRDH"/>
</dbReference>
<feature type="compositionally biased region" description="Polar residues" evidence="3">
    <location>
        <begin position="1"/>
        <end position="28"/>
    </location>
</feature>
<dbReference type="FunFam" id="3.40.50.720:FF:000084">
    <property type="entry name" value="Short-chain dehydrogenase reductase"/>
    <property type="match status" value="1"/>
</dbReference>
<dbReference type="eggNOG" id="KOG0725">
    <property type="taxonomic scope" value="Eukaryota"/>
</dbReference>
<evidence type="ECO:0000313" key="5">
    <source>
        <dbReference type="Proteomes" id="UP000019471"/>
    </source>
</evidence>
<evidence type="ECO:0000256" key="2">
    <source>
        <dbReference type="RuleBase" id="RU000363"/>
    </source>
</evidence>
<reference evidence="4 5" key="1">
    <citation type="submission" date="2013-03" db="EMBL/GenBank/DDBJ databases">
        <title>The Genome Sequence of Cladophialophora psammophila CBS 110553.</title>
        <authorList>
            <consortium name="The Broad Institute Genomics Platform"/>
            <person name="Cuomo C."/>
            <person name="de Hoog S."/>
            <person name="Gorbushina A."/>
            <person name="Walker B."/>
            <person name="Young S.K."/>
            <person name="Zeng Q."/>
            <person name="Gargeya S."/>
            <person name="Fitzgerald M."/>
            <person name="Haas B."/>
            <person name="Abouelleil A."/>
            <person name="Allen A.W."/>
            <person name="Alvarado L."/>
            <person name="Arachchi H.M."/>
            <person name="Berlin A.M."/>
            <person name="Chapman S.B."/>
            <person name="Gainer-Dewar J."/>
            <person name="Goldberg J."/>
            <person name="Griggs A."/>
            <person name="Gujja S."/>
            <person name="Hansen M."/>
            <person name="Howarth C."/>
            <person name="Imamovic A."/>
            <person name="Ireland A."/>
            <person name="Larimer J."/>
            <person name="McCowan C."/>
            <person name="Murphy C."/>
            <person name="Pearson M."/>
            <person name="Poon T.W."/>
            <person name="Priest M."/>
            <person name="Roberts A."/>
            <person name="Saif S."/>
            <person name="Shea T."/>
            <person name="Sisk P."/>
            <person name="Sykes S."/>
            <person name="Wortman J."/>
            <person name="Nusbaum C."/>
            <person name="Birren B."/>
        </authorList>
    </citation>
    <scope>NUCLEOTIDE SEQUENCE [LARGE SCALE GENOMIC DNA]</scope>
    <source>
        <strain evidence="4 5">CBS 110553</strain>
    </source>
</reference>
<dbReference type="STRING" id="1182543.W9WP86"/>
<dbReference type="Gene3D" id="3.40.50.720">
    <property type="entry name" value="NAD(P)-binding Rossmann-like Domain"/>
    <property type="match status" value="1"/>
</dbReference>
<accession>W9WP86</accession>
<protein>
    <recommendedName>
        <fullName evidence="6">3-oxoacyl-[acyl-carrier protein] reductase</fullName>
    </recommendedName>
</protein>
<dbReference type="EMBL" id="AMGX01000010">
    <property type="protein sequence ID" value="EXJ69713.1"/>
    <property type="molecule type" value="Genomic_DNA"/>
</dbReference>